<protein>
    <submittedName>
        <fullName evidence="2">Uncharacterized protein</fullName>
    </submittedName>
</protein>
<evidence type="ECO:0000256" key="1">
    <source>
        <dbReference type="SAM" id="MobiDB-lite"/>
    </source>
</evidence>
<dbReference type="Proteomes" id="UP001229421">
    <property type="component" value="Unassembled WGS sequence"/>
</dbReference>
<keyword evidence="3" id="KW-1185">Reference proteome</keyword>
<organism evidence="2 3">
    <name type="scientific">Tagetes erecta</name>
    <name type="common">African marigold</name>
    <dbReference type="NCBI Taxonomy" id="13708"/>
    <lineage>
        <taxon>Eukaryota</taxon>
        <taxon>Viridiplantae</taxon>
        <taxon>Streptophyta</taxon>
        <taxon>Embryophyta</taxon>
        <taxon>Tracheophyta</taxon>
        <taxon>Spermatophyta</taxon>
        <taxon>Magnoliopsida</taxon>
        <taxon>eudicotyledons</taxon>
        <taxon>Gunneridae</taxon>
        <taxon>Pentapetalae</taxon>
        <taxon>asterids</taxon>
        <taxon>campanulids</taxon>
        <taxon>Asterales</taxon>
        <taxon>Asteraceae</taxon>
        <taxon>Asteroideae</taxon>
        <taxon>Heliantheae alliance</taxon>
        <taxon>Tageteae</taxon>
        <taxon>Tagetes</taxon>
    </lineage>
</organism>
<dbReference type="EMBL" id="JAUHHV010000010">
    <property type="protein sequence ID" value="KAK1409946.1"/>
    <property type="molecule type" value="Genomic_DNA"/>
</dbReference>
<accession>A0AAD8JWF1</accession>
<proteinExistence type="predicted"/>
<feature type="compositionally biased region" description="Acidic residues" evidence="1">
    <location>
        <begin position="70"/>
        <end position="87"/>
    </location>
</feature>
<comment type="caution">
    <text evidence="2">The sequence shown here is derived from an EMBL/GenBank/DDBJ whole genome shotgun (WGS) entry which is preliminary data.</text>
</comment>
<gene>
    <name evidence="2" type="ORF">QVD17_36477</name>
</gene>
<feature type="region of interest" description="Disordered" evidence="1">
    <location>
        <begin position="70"/>
        <end position="92"/>
    </location>
</feature>
<evidence type="ECO:0000313" key="3">
    <source>
        <dbReference type="Proteomes" id="UP001229421"/>
    </source>
</evidence>
<reference evidence="2" key="1">
    <citation type="journal article" date="2023" name="bioRxiv">
        <title>Improved chromosome-level genome assembly for marigold (Tagetes erecta).</title>
        <authorList>
            <person name="Jiang F."/>
            <person name="Yuan L."/>
            <person name="Wang S."/>
            <person name="Wang H."/>
            <person name="Xu D."/>
            <person name="Wang A."/>
            <person name="Fan W."/>
        </authorList>
    </citation>
    <scope>NUCLEOTIDE SEQUENCE</scope>
    <source>
        <strain evidence="2">WSJ</strain>
        <tissue evidence="2">Leaf</tissue>
    </source>
</reference>
<sequence>MKPYLGLHFLFQSPDLPPHMADSSSSKLEQPTFVSSSLLLVSIINCKRVFQDLGYIPSFTNYFKDVKEEDENYNDDADSDNDEDDKDDGAQGLLVTTNQNILRSCIVATSEMHYEIFRIDKRPSYMGIAVLVELRRGDI</sequence>
<dbReference type="AlphaFoldDB" id="A0AAD8JWF1"/>
<name>A0AAD8JWF1_TARER</name>
<evidence type="ECO:0000313" key="2">
    <source>
        <dbReference type="EMBL" id="KAK1409946.1"/>
    </source>
</evidence>